<protein>
    <submittedName>
        <fullName evidence="1">Uncharacterized protein</fullName>
    </submittedName>
</protein>
<proteinExistence type="predicted"/>
<name>A0ABM7Z2Y8_NOSCO</name>
<keyword evidence="2" id="KW-1185">Reference proteome</keyword>
<sequence>MPKASLLYVIMQQLAALSLVDLFKVRAIIDALIEQKSSPLSNSLSIGSHQRAISVSSETRDIDIAAVSPPMIPGSSIRGQIRSAIISGNLEHINLNEYQVVQFSKSEAKEDDSLEKVIELVDEWMADKSGYDEQTYPQIETALNHNRLSL</sequence>
<dbReference type="Proteomes" id="UP001055453">
    <property type="component" value="Chromosome"/>
</dbReference>
<gene>
    <name evidence="1" type="ORF">ANSO36C_31460</name>
</gene>
<evidence type="ECO:0000313" key="2">
    <source>
        <dbReference type="Proteomes" id="UP001055453"/>
    </source>
</evidence>
<evidence type="ECO:0000313" key="1">
    <source>
        <dbReference type="EMBL" id="BDI17344.1"/>
    </source>
</evidence>
<organism evidence="1 2">
    <name type="scientific">Nostoc cf. commune SO-36</name>
    <dbReference type="NCBI Taxonomy" id="449208"/>
    <lineage>
        <taxon>Bacteria</taxon>
        <taxon>Bacillati</taxon>
        <taxon>Cyanobacteriota</taxon>
        <taxon>Cyanophyceae</taxon>
        <taxon>Nostocales</taxon>
        <taxon>Nostocaceae</taxon>
        <taxon>Nostoc</taxon>
    </lineage>
</organism>
<reference evidence="1" key="1">
    <citation type="submission" date="2022-04" db="EMBL/GenBank/DDBJ databases">
        <title>Complete genome sequence of a cyanobacterium, Nostoc sp. SO-36, isolated in Antarctica.</title>
        <authorList>
            <person name="Kanesaki Y."/>
            <person name="Effendi D."/>
            <person name="Sakamoto T."/>
            <person name="Ohtani S."/>
            <person name="Awai K."/>
        </authorList>
    </citation>
    <scope>NUCLEOTIDE SEQUENCE</scope>
    <source>
        <strain evidence="1">SO-36</strain>
    </source>
</reference>
<accession>A0ABM7Z2Y8</accession>
<dbReference type="CDD" id="cd09726">
    <property type="entry name" value="RAMP_I_III"/>
    <property type="match status" value="1"/>
</dbReference>
<dbReference type="EMBL" id="AP025732">
    <property type="protein sequence ID" value="BDI17344.1"/>
    <property type="molecule type" value="Genomic_DNA"/>
</dbReference>
<dbReference type="RefSeq" id="WP_251955275.1">
    <property type="nucleotide sequence ID" value="NZ_AP025732.1"/>
</dbReference>